<feature type="binding site" evidence="7">
    <location>
        <position position="115"/>
    </location>
    <ligand>
        <name>Fe cation</name>
        <dbReference type="ChEBI" id="CHEBI:24875"/>
    </ligand>
</feature>
<feature type="binding site" evidence="7">
    <location>
        <position position="183"/>
    </location>
    <ligand>
        <name>substrate</name>
    </ligand>
</feature>
<dbReference type="InterPro" id="IPR022450">
    <property type="entry name" value="TsaD"/>
</dbReference>
<evidence type="ECO:0000256" key="1">
    <source>
        <dbReference type="ARBA" id="ARBA00022679"/>
    </source>
</evidence>
<keyword evidence="1 7" id="KW-0808">Transferase</keyword>
<keyword evidence="5 7" id="KW-0012">Acyltransferase</keyword>
<dbReference type="InterPro" id="IPR017861">
    <property type="entry name" value="KAE1/TsaD"/>
</dbReference>
<feature type="binding site" evidence="7">
    <location>
        <begin position="137"/>
        <end position="141"/>
    </location>
    <ligand>
        <name>substrate</name>
    </ligand>
</feature>
<evidence type="ECO:0000256" key="4">
    <source>
        <dbReference type="ARBA" id="ARBA00023004"/>
    </source>
</evidence>
<gene>
    <name evidence="7" type="primary">tsaD</name>
    <name evidence="9" type="ORF">QFZ34_002541</name>
</gene>
<comment type="function">
    <text evidence="7">Required for the formation of a threonylcarbamoyl group on adenosine at position 37 (t(6)A37) in tRNAs that read codons beginning with adenine. Is involved in the transfer of the threonylcarbamoyl moiety of threonylcarbamoyl-AMP (TC-AMP) to the N6 group of A37, together with TsaE and TsaB. TsaD likely plays a direct catalytic role in this reaction.</text>
</comment>
<organism evidence="9 10">
    <name type="scientific">Phyllobacterium ifriqiyense</name>
    <dbReference type="NCBI Taxonomy" id="314238"/>
    <lineage>
        <taxon>Bacteria</taxon>
        <taxon>Pseudomonadati</taxon>
        <taxon>Pseudomonadota</taxon>
        <taxon>Alphaproteobacteria</taxon>
        <taxon>Hyphomicrobiales</taxon>
        <taxon>Phyllobacteriaceae</taxon>
        <taxon>Phyllobacterium</taxon>
    </lineage>
</organism>
<dbReference type="PANTHER" id="PTHR11735">
    <property type="entry name" value="TRNA N6-ADENOSINE THREONYLCARBAMOYLTRANSFERASE"/>
    <property type="match status" value="1"/>
</dbReference>
<dbReference type="InterPro" id="IPR000905">
    <property type="entry name" value="Gcp-like_dom"/>
</dbReference>
<name>A0ABU0S9E9_9HYPH</name>
<feature type="binding site" evidence="7">
    <location>
        <position position="283"/>
    </location>
    <ligand>
        <name>substrate</name>
    </ligand>
</feature>
<feature type="domain" description="Gcp-like" evidence="8">
    <location>
        <begin position="27"/>
        <end position="318"/>
    </location>
</feature>
<dbReference type="EC" id="2.3.1.234" evidence="7"/>
<comment type="caution">
    <text evidence="9">The sequence shown here is derived from an EMBL/GenBank/DDBJ whole genome shotgun (WGS) entry which is preliminary data.</text>
</comment>
<protein>
    <recommendedName>
        <fullName evidence="7">tRNA N6-adenosine threonylcarbamoyltransferase</fullName>
        <ecNumber evidence="7">2.3.1.234</ecNumber>
    </recommendedName>
    <alternativeName>
        <fullName evidence="7">N6-L-threonylcarbamoyladenine synthase</fullName>
        <shortName evidence="7">t(6)A synthase</shortName>
    </alternativeName>
    <alternativeName>
        <fullName evidence="7">t(6)A37 threonylcarbamoyladenosine biosynthesis protein TsaD</fullName>
    </alternativeName>
    <alternativeName>
        <fullName evidence="7">tRNA threonylcarbamoyladenosine biosynthesis protein TsaD</fullName>
    </alternativeName>
</protein>
<dbReference type="EMBL" id="JAUSZT010000003">
    <property type="protein sequence ID" value="MDQ0997359.1"/>
    <property type="molecule type" value="Genomic_DNA"/>
</dbReference>
<evidence type="ECO:0000313" key="10">
    <source>
        <dbReference type="Proteomes" id="UP001237780"/>
    </source>
</evidence>
<keyword evidence="4 7" id="KW-0408">Iron</keyword>
<dbReference type="GO" id="GO:0061711">
    <property type="term" value="F:tRNA N(6)-L-threonylcarbamoyladenine synthase activity"/>
    <property type="evidence" value="ECO:0007669"/>
    <property type="project" value="UniProtKB-EC"/>
</dbReference>
<evidence type="ECO:0000259" key="8">
    <source>
        <dbReference type="Pfam" id="PF00814"/>
    </source>
</evidence>
<evidence type="ECO:0000256" key="7">
    <source>
        <dbReference type="HAMAP-Rule" id="MF_01445"/>
    </source>
</evidence>
<evidence type="ECO:0000256" key="5">
    <source>
        <dbReference type="ARBA" id="ARBA00023315"/>
    </source>
</evidence>
<accession>A0ABU0S9E9</accession>
<comment type="catalytic activity">
    <reaction evidence="6 7">
        <text>L-threonylcarbamoyladenylate + adenosine(37) in tRNA = N(6)-L-threonylcarbamoyladenosine(37) in tRNA + AMP + H(+)</text>
        <dbReference type="Rhea" id="RHEA:37059"/>
        <dbReference type="Rhea" id="RHEA-COMP:10162"/>
        <dbReference type="Rhea" id="RHEA-COMP:10163"/>
        <dbReference type="ChEBI" id="CHEBI:15378"/>
        <dbReference type="ChEBI" id="CHEBI:73682"/>
        <dbReference type="ChEBI" id="CHEBI:74411"/>
        <dbReference type="ChEBI" id="CHEBI:74418"/>
        <dbReference type="ChEBI" id="CHEBI:456215"/>
        <dbReference type="EC" id="2.3.1.234"/>
    </reaction>
</comment>
<keyword evidence="3 7" id="KW-0479">Metal-binding</keyword>
<dbReference type="InterPro" id="IPR043129">
    <property type="entry name" value="ATPase_NBD"/>
</dbReference>
<dbReference type="HAMAP" id="MF_01445">
    <property type="entry name" value="TsaD"/>
    <property type="match status" value="1"/>
</dbReference>
<sequence>MRVLGIETSCDETAAAIVERDELGYGTILSNVVLSQIEEHAPYGGVVPEIAARAHVEVLDRLIGQALHEAHLTLNDVDAIAATAGPGLVGGLIVGLMTGKAIALASQKPFYAINHLEGHALTPRLTDNIEFPYLLLLVSGGHTQMVLVKGLGDYERLGTTIDDALGEAFDKTAKMLGLAYPGGPEVEKAAMLGDSTRFSLPRPLKGEERLDFSFSGLKTAVRQLATSLEPLSQTDVNDICAAFQTAVADTLDDRVARSLMRFRETFPVVDHPVLVVAGGVAANKVLRSVLQQLCDKNGFRFIAPPMALCTDNAAMIAWAGAERANQTPPDSLNIAPRSRWPLDMYSAPLIGAGRRGAKA</sequence>
<feature type="binding site" evidence="7">
    <location>
        <position position="119"/>
    </location>
    <ligand>
        <name>Fe cation</name>
        <dbReference type="ChEBI" id="CHEBI:24875"/>
    </ligand>
</feature>
<dbReference type="Proteomes" id="UP001237780">
    <property type="component" value="Unassembled WGS sequence"/>
</dbReference>
<proteinExistence type="inferred from homology"/>
<comment type="cofactor">
    <cofactor evidence="7">
        <name>Fe(2+)</name>
        <dbReference type="ChEBI" id="CHEBI:29033"/>
    </cofactor>
    <text evidence="7">Binds 1 Fe(2+) ion per subunit.</text>
</comment>
<reference evidence="9 10" key="1">
    <citation type="submission" date="2023-07" db="EMBL/GenBank/DDBJ databases">
        <title>Comparative genomics of wheat-associated soil bacteria to identify genetic determinants of phenazine resistance.</title>
        <authorList>
            <person name="Mouncey N."/>
        </authorList>
    </citation>
    <scope>NUCLEOTIDE SEQUENCE [LARGE SCALE GENOMIC DNA]</scope>
    <source>
        <strain evidence="9 10">W4I11</strain>
    </source>
</reference>
<keyword evidence="7" id="KW-0963">Cytoplasm</keyword>
<dbReference type="CDD" id="cd24133">
    <property type="entry name" value="ASKHA_NBD_TsaD_bac"/>
    <property type="match status" value="1"/>
</dbReference>
<evidence type="ECO:0000256" key="2">
    <source>
        <dbReference type="ARBA" id="ARBA00022694"/>
    </source>
</evidence>
<evidence type="ECO:0000313" key="9">
    <source>
        <dbReference type="EMBL" id="MDQ0997359.1"/>
    </source>
</evidence>
<feature type="binding site" evidence="7">
    <location>
        <position position="187"/>
    </location>
    <ligand>
        <name>substrate</name>
    </ligand>
</feature>
<dbReference type="Gene3D" id="3.30.420.40">
    <property type="match status" value="2"/>
</dbReference>
<comment type="similarity">
    <text evidence="7">Belongs to the KAE1 / TsaD family.</text>
</comment>
<comment type="subcellular location">
    <subcellularLocation>
        <location evidence="7">Cytoplasm</location>
    </subcellularLocation>
</comment>
<dbReference type="PRINTS" id="PR00789">
    <property type="entry name" value="OSIALOPTASE"/>
</dbReference>
<dbReference type="PANTHER" id="PTHR11735:SF6">
    <property type="entry name" value="TRNA N6-ADENOSINE THREONYLCARBAMOYLTRANSFERASE, MITOCHONDRIAL"/>
    <property type="match status" value="1"/>
</dbReference>
<keyword evidence="2 7" id="KW-0819">tRNA processing</keyword>
<dbReference type="RefSeq" id="WP_307281235.1">
    <property type="nucleotide sequence ID" value="NZ_JAUSZT010000003.1"/>
</dbReference>
<feature type="binding site" evidence="7">
    <location>
        <position position="170"/>
    </location>
    <ligand>
        <name>substrate</name>
    </ligand>
</feature>
<dbReference type="NCBIfam" id="TIGR00329">
    <property type="entry name" value="gcp_kae1"/>
    <property type="match status" value="1"/>
</dbReference>
<evidence type="ECO:0000256" key="3">
    <source>
        <dbReference type="ARBA" id="ARBA00022723"/>
    </source>
</evidence>
<dbReference type="NCBIfam" id="TIGR03723">
    <property type="entry name" value="T6A_TsaD_YgjD"/>
    <property type="match status" value="1"/>
</dbReference>
<evidence type="ECO:0000256" key="6">
    <source>
        <dbReference type="ARBA" id="ARBA00048117"/>
    </source>
</evidence>
<dbReference type="Pfam" id="PF00814">
    <property type="entry name" value="TsaD"/>
    <property type="match status" value="1"/>
</dbReference>
<keyword evidence="10" id="KW-1185">Reference proteome</keyword>
<dbReference type="SUPFAM" id="SSF53067">
    <property type="entry name" value="Actin-like ATPase domain"/>
    <property type="match status" value="2"/>
</dbReference>
<feature type="binding site" evidence="7">
    <location>
        <position position="311"/>
    </location>
    <ligand>
        <name>Fe cation</name>
        <dbReference type="ChEBI" id="CHEBI:24875"/>
    </ligand>
</feature>